<organism evidence="1 2">
    <name type="scientific">Mesorhabditis spiculigera</name>
    <dbReference type="NCBI Taxonomy" id="96644"/>
    <lineage>
        <taxon>Eukaryota</taxon>
        <taxon>Metazoa</taxon>
        <taxon>Ecdysozoa</taxon>
        <taxon>Nematoda</taxon>
        <taxon>Chromadorea</taxon>
        <taxon>Rhabditida</taxon>
        <taxon>Rhabditina</taxon>
        <taxon>Rhabditomorpha</taxon>
        <taxon>Rhabditoidea</taxon>
        <taxon>Rhabditidae</taxon>
        <taxon>Mesorhabditinae</taxon>
        <taxon>Mesorhabditis</taxon>
    </lineage>
</organism>
<feature type="non-terminal residue" evidence="1">
    <location>
        <position position="69"/>
    </location>
</feature>
<name>A0AA36FU86_9BILA</name>
<keyword evidence="2" id="KW-1185">Reference proteome</keyword>
<dbReference type="AlphaFoldDB" id="A0AA36FU86"/>
<accession>A0AA36FU86</accession>
<comment type="caution">
    <text evidence="1">The sequence shown here is derived from an EMBL/GenBank/DDBJ whole genome shotgun (WGS) entry which is preliminary data.</text>
</comment>
<protein>
    <submittedName>
        <fullName evidence="1">Uncharacterized protein</fullName>
    </submittedName>
</protein>
<evidence type="ECO:0000313" key="1">
    <source>
        <dbReference type="EMBL" id="CAJ0567188.1"/>
    </source>
</evidence>
<evidence type="ECO:0000313" key="2">
    <source>
        <dbReference type="Proteomes" id="UP001177023"/>
    </source>
</evidence>
<proteinExistence type="predicted"/>
<gene>
    <name evidence="1" type="ORF">MSPICULIGERA_LOCUS5748</name>
</gene>
<dbReference type="EMBL" id="CATQJA010001419">
    <property type="protein sequence ID" value="CAJ0567188.1"/>
    <property type="molecule type" value="Genomic_DNA"/>
</dbReference>
<reference evidence="1" key="1">
    <citation type="submission" date="2023-06" db="EMBL/GenBank/DDBJ databases">
        <authorList>
            <person name="Delattre M."/>
        </authorList>
    </citation>
    <scope>NUCLEOTIDE SEQUENCE</scope>
    <source>
        <strain evidence="1">AF72</strain>
    </source>
</reference>
<dbReference type="Proteomes" id="UP001177023">
    <property type="component" value="Unassembled WGS sequence"/>
</dbReference>
<sequence>MAARILTQTLGFFLLFAAAFASMVPTPWISFAYATTKKSFLMMAVPEEGDFCYQVERPTFDNATIRNAF</sequence>